<sequence length="450" mass="50003">MVRSEINIYDLGILALREAIRHGADEAEVYIVKTKEIESTIQNNKITEMTTSRDGGISLRVSIGKKLGFASTNKLISNELGKLAEKAVAIAKASNEDKDWPGFPPPQEYSMVKKIFSPQLAEIDEDTIIEKTKQLLENVLVDKRITMVYGGISVHRTSIAVLNTNGLSNIQHLTASIVFTETLATETGNTTPIVTLVDHSRTSIPSIDNLAKRAVEETLSCLKPVKIEPGNYPVIMTASAIESLFNYTLFEALKGDNVVRGRSPYKGRENDKIASENLTLIDDGTLNQGLFTALFDHEGVSMKKKILIENGILKQFLFNHYWAKRYGGESTGNAMRSSYNSIPRISPTNILIKPGDTSFEEMIKETKKGLLVKGLQGAHSSNPETGEYSVVATPAWLIDNGAIKPVRNVMIAGKIYDELFRIDMIGRRTEKWIHVWTPPIRFSNIRVIPR</sequence>
<organism evidence="3 4">
    <name type="scientific">Staphylothermus marinus (strain ATCC 43588 / DSM 3639 / JCM 9404 / F1)</name>
    <dbReference type="NCBI Taxonomy" id="399550"/>
    <lineage>
        <taxon>Archaea</taxon>
        <taxon>Thermoproteota</taxon>
        <taxon>Thermoprotei</taxon>
        <taxon>Desulfurococcales</taxon>
        <taxon>Desulfurococcaceae</taxon>
        <taxon>Staphylothermus</taxon>
    </lineage>
</organism>
<dbReference type="Gene3D" id="3.30.2290.10">
    <property type="entry name" value="PmbA/TldD superfamily"/>
    <property type="match status" value="1"/>
</dbReference>
<dbReference type="PANTHER" id="PTHR43421">
    <property type="entry name" value="METALLOPROTEASE PMBA"/>
    <property type="match status" value="1"/>
</dbReference>
<evidence type="ECO:0000313" key="3">
    <source>
        <dbReference type="EMBL" id="ABN70440.1"/>
    </source>
</evidence>
<dbReference type="eggNOG" id="arCOG00322">
    <property type="taxonomic scope" value="Archaea"/>
</dbReference>
<proteinExistence type="predicted"/>
<dbReference type="InterPro" id="IPR047657">
    <property type="entry name" value="PmbA"/>
</dbReference>
<name>A3DP80_STAMF</name>
<evidence type="ECO:0000259" key="2">
    <source>
        <dbReference type="Pfam" id="PF19289"/>
    </source>
</evidence>
<dbReference type="PANTHER" id="PTHR43421:SF1">
    <property type="entry name" value="METALLOPROTEASE PMBA"/>
    <property type="match status" value="1"/>
</dbReference>
<dbReference type="GO" id="GO:0005829">
    <property type="term" value="C:cytosol"/>
    <property type="evidence" value="ECO:0007669"/>
    <property type="project" value="TreeGrafter"/>
</dbReference>
<dbReference type="KEGG" id="smr:Smar_1349"/>
<dbReference type="Proteomes" id="UP000000254">
    <property type="component" value="Chromosome"/>
</dbReference>
<protein>
    <submittedName>
        <fullName evidence="3">Peptidase U62, modulator of DNA gyrase</fullName>
    </submittedName>
</protein>
<dbReference type="InterPro" id="IPR036059">
    <property type="entry name" value="TldD/PmbA_sf"/>
</dbReference>
<dbReference type="InterPro" id="IPR035068">
    <property type="entry name" value="TldD/PmbA_N"/>
</dbReference>
<dbReference type="InterPro" id="IPR045569">
    <property type="entry name" value="Metalloprtase-TldD/E_C"/>
</dbReference>
<feature type="domain" description="Metalloprotease TldD/E N-terminal" evidence="1">
    <location>
        <begin position="27"/>
        <end position="91"/>
    </location>
</feature>
<dbReference type="Pfam" id="PF19289">
    <property type="entry name" value="PmbA_TldD_3rd"/>
    <property type="match status" value="1"/>
</dbReference>
<dbReference type="EMBL" id="CP000575">
    <property type="protein sequence ID" value="ABN70440.1"/>
    <property type="molecule type" value="Genomic_DNA"/>
</dbReference>
<dbReference type="HOGENOM" id="CLU_026425_4_2_2"/>
<reference evidence="3 4" key="2">
    <citation type="journal article" date="2009" name="Stand. Genomic Sci.">
        <title>Complete genome sequence of Staphylothermus marinus Stetter and Fiala 1986 type strain F1.</title>
        <authorList>
            <person name="Anderson I.J."/>
            <person name="Sun H."/>
            <person name="Lapidus A."/>
            <person name="Copeland A."/>
            <person name="Glavina Del Rio T."/>
            <person name="Tice H."/>
            <person name="Dalin E."/>
            <person name="Lucas S."/>
            <person name="Barry K."/>
            <person name="Land M."/>
            <person name="Richardson P."/>
            <person name="Huber H."/>
            <person name="Kyrpides N.C."/>
        </authorList>
    </citation>
    <scope>NUCLEOTIDE SEQUENCE [LARGE SCALE GENOMIC DNA]</scope>
    <source>
        <strain evidence="4">ATCC 43588 / DSM 3639 / JCM 9404 / F1</strain>
    </source>
</reference>
<gene>
    <name evidence="3" type="ordered locus">Smar_1349</name>
</gene>
<reference evidence="4" key="1">
    <citation type="journal article" date="2009" name="BMC Genomics">
        <title>The complete genome sequence of Staphylothermus marinus reveals differences in sulfur metabolism among heterotrophic Crenarchaeota.</title>
        <authorList>
            <person name="Anderson I.J."/>
            <person name="Dharmarajan L."/>
            <person name="Rodriguez J."/>
            <person name="Hooper S."/>
            <person name="Porat I."/>
            <person name="Ulrich L.E."/>
            <person name="Elkins J.G."/>
            <person name="Mavromatis K."/>
            <person name="Sun H."/>
            <person name="Land M."/>
            <person name="Lapidus A."/>
            <person name="Lucas S."/>
            <person name="Barry K."/>
            <person name="Huber H."/>
            <person name="Zhulin I.B."/>
            <person name="Whitman W.B."/>
            <person name="Mukhopadhyay B."/>
            <person name="Woese C."/>
            <person name="Bristow J."/>
            <person name="Kyrpides N."/>
        </authorList>
    </citation>
    <scope>NUCLEOTIDE SEQUENCE [LARGE SCALE GENOMIC DNA]</scope>
    <source>
        <strain evidence="4">ATCC 43588 / DSM 3639 / JCM 9404 / F1</strain>
    </source>
</reference>
<dbReference type="GeneID" id="4906723"/>
<dbReference type="InterPro" id="IPR002510">
    <property type="entry name" value="Metalloprtase-TldD/E_N"/>
</dbReference>
<dbReference type="SUPFAM" id="SSF111283">
    <property type="entry name" value="Putative modulator of DNA gyrase, PmbA/TldD"/>
    <property type="match status" value="1"/>
</dbReference>
<dbReference type="GO" id="GO:0006508">
    <property type="term" value="P:proteolysis"/>
    <property type="evidence" value="ECO:0007669"/>
    <property type="project" value="InterPro"/>
</dbReference>
<dbReference type="OrthoDB" id="84520at2157"/>
<keyword evidence="4" id="KW-1185">Reference proteome</keyword>
<evidence type="ECO:0000259" key="1">
    <source>
        <dbReference type="Pfam" id="PF01523"/>
    </source>
</evidence>
<dbReference type="STRING" id="399550.Smar_1349"/>
<evidence type="ECO:0000313" key="4">
    <source>
        <dbReference type="Proteomes" id="UP000000254"/>
    </source>
</evidence>
<dbReference type="AlphaFoldDB" id="A3DP80"/>
<dbReference type="Pfam" id="PF01523">
    <property type="entry name" value="PmbA_TldD_1st"/>
    <property type="match status" value="1"/>
</dbReference>
<dbReference type="RefSeq" id="WP_011839634.1">
    <property type="nucleotide sequence ID" value="NC_009033.1"/>
</dbReference>
<feature type="domain" description="Metalloprotease TldD/E C-terminal" evidence="2">
    <location>
        <begin position="229"/>
        <end position="447"/>
    </location>
</feature>
<dbReference type="GO" id="GO:0008237">
    <property type="term" value="F:metallopeptidase activity"/>
    <property type="evidence" value="ECO:0007669"/>
    <property type="project" value="InterPro"/>
</dbReference>
<accession>A3DP80</accession>